<evidence type="ECO:0000256" key="5">
    <source>
        <dbReference type="SAM" id="MobiDB-lite"/>
    </source>
</evidence>
<feature type="compositionally biased region" description="Basic and acidic residues" evidence="5">
    <location>
        <begin position="633"/>
        <end position="646"/>
    </location>
</feature>
<reference evidence="7" key="2">
    <citation type="submission" date="2015-03" db="UniProtKB">
        <authorList>
            <consortium name="EnsemblPlants"/>
        </authorList>
    </citation>
    <scope>IDENTIFICATION</scope>
</reference>
<evidence type="ECO:0000256" key="4">
    <source>
        <dbReference type="PROSITE-ProRule" id="PRU00810"/>
    </source>
</evidence>
<dbReference type="Gramene" id="OBART05G27700.2">
    <property type="protein sequence ID" value="OBART05G27700.2"/>
    <property type="gene ID" value="OBART05G27700"/>
</dbReference>
<dbReference type="SMART" id="SM00761">
    <property type="entry name" value="HDAC_interact"/>
    <property type="match status" value="1"/>
</dbReference>
<evidence type="ECO:0000256" key="1">
    <source>
        <dbReference type="ARBA" id="ARBA00004123"/>
    </source>
</evidence>
<dbReference type="SUPFAM" id="SSF47762">
    <property type="entry name" value="PAH2 domain"/>
    <property type="match status" value="1"/>
</dbReference>
<feature type="compositionally biased region" description="Basic and acidic residues" evidence="5">
    <location>
        <begin position="247"/>
        <end position="268"/>
    </location>
</feature>
<proteinExistence type="predicted"/>
<dbReference type="Pfam" id="PF16879">
    <property type="entry name" value="Sin3a_C"/>
    <property type="match status" value="1"/>
</dbReference>
<evidence type="ECO:0000256" key="3">
    <source>
        <dbReference type="ARBA" id="ARBA00023242"/>
    </source>
</evidence>
<protein>
    <recommendedName>
        <fullName evidence="6">Histone deacetylase interacting domain-containing protein</fullName>
    </recommendedName>
</protein>
<dbReference type="Pfam" id="PF02671">
    <property type="entry name" value="PAH"/>
    <property type="match status" value="1"/>
</dbReference>
<dbReference type="eggNOG" id="KOG4204">
    <property type="taxonomic scope" value="Eukaryota"/>
</dbReference>
<dbReference type="EnsemblPlants" id="OBART05G27700.2">
    <property type="protein sequence ID" value="OBART05G27700.2"/>
    <property type="gene ID" value="OBART05G27700"/>
</dbReference>
<evidence type="ECO:0000256" key="2">
    <source>
        <dbReference type="ARBA" id="ARBA00022491"/>
    </source>
</evidence>
<dbReference type="PANTHER" id="PTHR12346:SF25">
    <property type="entry name" value="OS05G0588700 PROTEIN"/>
    <property type="match status" value="1"/>
</dbReference>
<dbReference type="Proteomes" id="UP000026960">
    <property type="component" value="Chromosome 5"/>
</dbReference>
<evidence type="ECO:0000259" key="6">
    <source>
        <dbReference type="SMART" id="SM00761"/>
    </source>
</evidence>
<dbReference type="InterPro" id="IPR031693">
    <property type="entry name" value="Sin3_C"/>
</dbReference>
<keyword evidence="8" id="KW-1185">Reference proteome</keyword>
<dbReference type="InterPro" id="IPR003822">
    <property type="entry name" value="PAH"/>
</dbReference>
<dbReference type="GO" id="GO:0000122">
    <property type="term" value="P:negative regulation of transcription by RNA polymerase II"/>
    <property type="evidence" value="ECO:0007669"/>
    <property type="project" value="TreeGrafter"/>
</dbReference>
<dbReference type="InterPro" id="IPR036600">
    <property type="entry name" value="PAH_sf"/>
</dbReference>
<feature type="region of interest" description="Disordered" evidence="5">
    <location>
        <begin position="206"/>
        <end position="277"/>
    </location>
</feature>
<dbReference type="Pfam" id="PF08295">
    <property type="entry name" value="Sin3_corepress"/>
    <property type="match status" value="1"/>
</dbReference>
<dbReference type="PROSITE" id="PS51477">
    <property type="entry name" value="PAH"/>
    <property type="match status" value="1"/>
</dbReference>
<feature type="domain" description="Histone deacetylase interacting" evidence="6">
    <location>
        <begin position="289"/>
        <end position="389"/>
    </location>
</feature>
<dbReference type="STRING" id="65489.A0A0D3GBH5"/>
<name>A0A0D3GBH5_9ORYZ</name>
<dbReference type="PANTHER" id="PTHR12346">
    <property type="entry name" value="SIN3B-RELATED"/>
    <property type="match status" value="1"/>
</dbReference>
<feature type="region of interest" description="Disordered" evidence="5">
    <location>
        <begin position="1"/>
        <end position="20"/>
    </location>
</feature>
<feature type="region of interest" description="Disordered" evidence="5">
    <location>
        <begin position="796"/>
        <end position="831"/>
    </location>
</feature>
<dbReference type="Gene3D" id="1.20.1160.11">
    <property type="entry name" value="Paired amphipathic helix"/>
    <property type="match status" value="1"/>
</dbReference>
<keyword evidence="2" id="KW-0678">Repressor</keyword>
<feature type="compositionally biased region" description="Polar residues" evidence="5">
    <location>
        <begin position="208"/>
        <end position="223"/>
    </location>
</feature>
<sequence length="861" mass="98945">MDSSPGDPGDGVPSKRARTERDPYRVETMEFLVLVKAELPDDVYSHFVRSMIKIRRQRNMSIEKCKEIILEILDGQPEAIQVFEHFIQGYSPCRAKMRSKAHNFVERVKACPDISREDFHALLNVLAKYYKNEIKTSEEVLEKVERIIGNYPEFLEEFKIFVPHHLRAHLPNEKSCTSPKSSRVSETFVSFTLDAMNKLDGLRVKATNGRNQATPLKYTQDQNQNHEGRGYSLRHKQTKRTTGLIENPRKEGDDKSPHAEDDEEHKTEPLLQWSTSRENELPLKVDPSNCKHCTPSYCLLPKNCVTLQSSYQTELGRSILNDSLVSVTSGREDCYKFRTKNQYEENMFKCEDDLFESDMLLQRFRATADFIEDLQYRFGSNVKIQEHLTSLHKRCIEQLYDDSGIDMLDALSESENTSSALAVILSRLNQKIGDFSEARLSLNKMCSDTVANNYYRSLDHCSPSFKQLDMKRMSPKALLAEDKQISQIKSHTDIHIHEDVGVIINYAYSRSCTTEDKPMMNWTKLVKAFVSVKFQWPDLKDTVSRRNVCEHCGMSRDFLNNIPVAVLTNEFVFSSKEVESLRAKSNESTSSLYHFDAEVEEGEFIPDVENIQLRVRCLPTNNSMHSTYGHWSGSEEHKSSRDDSNKEVGSSEYFGRTSKECDANRGISCCTLAVLCRLLQVMYERLLVAKNLSEGASTHDSYAHFKEKLCSLIHGSTDNWNFEQHCLKFLGPNSYVLFTLDKLIDRVIKQICKIYPSREDSSVLQRQERSRRTFNILKDPALPAGRTNSSKELLHHQNARGPSIELPKQGREEAKGGCESHGDTGKMKQNHFQRRCLLQEKTRFGERSTEFFSAWLRESSS</sequence>
<evidence type="ECO:0000313" key="7">
    <source>
        <dbReference type="EnsemblPlants" id="OBART05G27700.2"/>
    </source>
</evidence>
<feature type="region of interest" description="Disordered" evidence="5">
    <location>
        <begin position="628"/>
        <end position="651"/>
    </location>
</feature>
<keyword evidence="3 4" id="KW-0539">Nucleus</keyword>
<evidence type="ECO:0000313" key="8">
    <source>
        <dbReference type="Proteomes" id="UP000026960"/>
    </source>
</evidence>
<dbReference type="GO" id="GO:0000785">
    <property type="term" value="C:chromatin"/>
    <property type="evidence" value="ECO:0007669"/>
    <property type="project" value="TreeGrafter"/>
</dbReference>
<accession>A0A0D3GBH5</accession>
<organism evidence="7">
    <name type="scientific">Oryza barthii</name>
    <dbReference type="NCBI Taxonomy" id="65489"/>
    <lineage>
        <taxon>Eukaryota</taxon>
        <taxon>Viridiplantae</taxon>
        <taxon>Streptophyta</taxon>
        <taxon>Embryophyta</taxon>
        <taxon>Tracheophyta</taxon>
        <taxon>Spermatophyta</taxon>
        <taxon>Magnoliopsida</taxon>
        <taxon>Liliopsida</taxon>
        <taxon>Poales</taxon>
        <taxon>Poaceae</taxon>
        <taxon>BOP clade</taxon>
        <taxon>Oryzoideae</taxon>
        <taxon>Oryzeae</taxon>
        <taxon>Oryzinae</taxon>
        <taxon>Oryza</taxon>
    </lineage>
</organism>
<dbReference type="PaxDb" id="65489-OBART05G27700.2"/>
<dbReference type="InterPro" id="IPR013194">
    <property type="entry name" value="HDAC_interact_dom"/>
</dbReference>
<comment type="subcellular location">
    <subcellularLocation>
        <location evidence="1 4">Nucleus</location>
    </subcellularLocation>
</comment>
<feature type="compositionally biased region" description="Basic and acidic residues" evidence="5">
    <location>
        <begin position="808"/>
        <end position="826"/>
    </location>
</feature>
<dbReference type="InterPro" id="IPR039774">
    <property type="entry name" value="Sin3-like"/>
</dbReference>
<dbReference type="GO" id="GO:0000118">
    <property type="term" value="C:histone deacetylase complex"/>
    <property type="evidence" value="ECO:0007669"/>
    <property type="project" value="TreeGrafter"/>
</dbReference>
<dbReference type="GO" id="GO:0003714">
    <property type="term" value="F:transcription corepressor activity"/>
    <property type="evidence" value="ECO:0007669"/>
    <property type="project" value="InterPro"/>
</dbReference>
<dbReference type="AlphaFoldDB" id="A0A0D3GBH5"/>
<reference evidence="7" key="1">
    <citation type="journal article" date="2009" name="Rice">
        <title>De Novo Next Generation Sequencing of Plant Genomes.</title>
        <authorList>
            <person name="Rounsley S."/>
            <person name="Marri P.R."/>
            <person name="Yu Y."/>
            <person name="He R."/>
            <person name="Sisneros N."/>
            <person name="Goicoechea J.L."/>
            <person name="Lee S.J."/>
            <person name="Angelova A."/>
            <person name="Kudrna D."/>
            <person name="Luo M."/>
            <person name="Affourtit J."/>
            <person name="Desany B."/>
            <person name="Knight J."/>
            <person name="Niazi F."/>
            <person name="Egholm M."/>
            <person name="Wing R.A."/>
        </authorList>
    </citation>
    <scope>NUCLEOTIDE SEQUENCE [LARGE SCALE GENOMIC DNA]</scope>
    <source>
        <strain evidence="7">cv. IRGC 105608</strain>
    </source>
</reference>